<sequence>MIIVSKKLPSLFIVAVAVLLTWLQQLDRVQSSLTVKRRSHEHHHLKNHKRQSSSTDAIDPFDIRRYALAASRGTPQFQNRDPSCLKSSNPANSNIFTEGLPRGTMDCCNKNGMYWNAPSKTGKQSQVNLVGYCSCGVGAFFNTRTNTCQTAYDLQSLPEMSIGKMSMKLKDDPTTCKAYHGEAGIYTASLSHFEDNQGERGQPHSYTDPNIVYFACDGIAAGKAMPSDSSKYQFWNCLGGLSMQDYIASTPSAQGANWQPQVVDFLTVFPMGQCGCVNMKEPNWKQIKSQRCLLNKELATEASIVTALKYWKAACLSAGGIPSKALQPPPGAQSGQGSNSDEQVCPIV</sequence>
<proteinExistence type="predicted"/>
<protein>
    <submittedName>
        <fullName evidence="1">Uncharacterized protein</fullName>
    </submittedName>
</protein>
<name>A0ACD0P1V6_9BASI</name>
<evidence type="ECO:0000313" key="2">
    <source>
        <dbReference type="Proteomes" id="UP000245626"/>
    </source>
</evidence>
<organism evidence="1 2">
    <name type="scientific">Violaceomyces palustris</name>
    <dbReference type="NCBI Taxonomy" id="1673888"/>
    <lineage>
        <taxon>Eukaryota</taxon>
        <taxon>Fungi</taxon>
        <taxon>Dikarya</taxon>
        <taxon>Basidiomycota</taxon>
        <taxon>Ustilaginomycotina</taxon>
        <taxon>Ustilaginomycetes</taxon>
        <taxon>Violaceomycetales</taxon>
        <taxon>Violaceomycetaceae</taxon>
        <taxon>Violaceomyces</taxon>
    </lineage>
</organism>
<evidence type="ECO:0000313" key="1">
    <source>
        <dbReference type="EMBL" id="PWN52037.1"/>
    </source>
</evidence>
<accession>A0ACD0P1V6</accession>
<reference evidence="1 2" key="1">
    <citation type="journal article" date="2018" name="Mol. Biol. Evol.">
        <title>Broad Genomic Sampling Reveals a Smut Pathogenic Ancestry of the Fungal Clade Ustilaginomycotina.</title>
        <authorList>
            <person name="Kijpornyongpan T."/>
            <person name="Mondo S.J."/>
            <person name="Barry K."/>
            <person name="Sandor L."/>
            <person name="Lee J."/>
            <person name="Lipzen A."/>
            <person name="Pangilinan J."/>
            <person name="LaButti K."/>
            <person name="Hainaut M."/>
            <person name="Henrissat B."/>
            <person name="Grigoriev I.V."/>
            <person name="Spatafora J.W."/>
            <person name="Aime M.C."/>
        </authorList>
    </citation>
    <scope>NUCLEOTIDE SEQUENCE [LARGE SCALE GENOMIC DNA]</scope>
    <source>
        <strain evidence="1 2">SA 807</strain>
    </source>
</reference>
<keyword evidence="2" id="KW-1185">Reference proteome</keyword>
<dbReference type="EMBL" id="KZ819800">
    <property type="protein sequence ID" value="PWN52037.1"/>
    <property type="molecule type" value="Genomic_DNA"/>
</dbReference>
<dbReference type="Proteomes" id="UP000245626">
    <property type="component" value="Unassembled WGS sequence"/>
</dbReference>
<gene>
    <name evidence="1" type="ORF">IE53DRAFT_385549</name>
</gene>